<gene>
    <name evidence="2" type="ORF">ABB29_05505</name>
</gene>
<dbReference type="Pfam" id="PF20398">
    <property type="entry name" value="DUF6691"/>
    <property type="match status" value="1"/>
</dbReference>
<evidence type="ECO:0000313" key="2">
    <source>
        <dbReference type="EMBL" id="KRG70529.1"/>
    </source>
</evidence>
<feature type="transmembrane region" description="Helical" evidence="1">
    <location>
        <begin position="80"/>
        <end position="100"/>
    </location>
</feature>
<feature type="transmembrane region" description="Helical" evidence="1">
    <location>
        <begin position="40"/>
        <end position="60"/>
    </location>
</feature>
<dbReference type="PATRIC" id="fig|344882.3.peg.2436"/>
<keyword evidence="3" id="KW-1185">Reference proteome</keyword>
<dbReference type="AlphaFoldDB" id="A0A0R0CXJ1"/>
<dbReference type="Proteomes" id="UP000052052">
    <property type="component" value="Unassembled WGS sequence"/>
</dbReference>
<evidence type="ECO:0000313" key="3">
    <source>
        <dbReference type="Proteomes" id="UP000052052"/>
    </source>
</evidence>
<keyword evidence="1" id="KW-0472">Membrane</keyword>
<sequence>MIRLAALLCGSLFGLGLVVSDMANPARVLAFLDVAGSWDPSLALVMAGALIPSAIAYWWVRARNTPVLAAALHIPSQRQIDLNLVIGAAVFGIGWGLAGVCPGPAIALLATGQVFAFVFAAAMVVGMLLHWLLHRLRTTEVLP</sequence>
<dbReference type="InterPro" id="IPR046513">
    <property type="entry name" value="DUF6691"/>
</dbReference>
<proteinExistence type="predicted"/>
<feature type="transmembrane region" description="Helical" evidence="1">
    <location>
        <begin position="106"/>
        <end position="133"/>
    </location>
</feature>
<accession>A0A0R0CXJ1</accession>
<dbReference type="OrthoDB" id="9790409at2"/>
<name>A0A0R0CXJ1_9GAMM</name>
<reference evidence="2 3" key="1">
    <citation type="submission" date="2015-05" db="EMBL/GenBank/DDBJ databases">
        <title>Genome sequencing and analysis of members of genus Stenotrophomonas.</title>
        <authorList>
            <person name="Patil P.P."/>
            <person name="Midha S."/>
            <person name="Patil P.B."/>
        </authorList>
    </citation>
    <scope>NUCLEOTIDE SEQUENCE [LARGE SCALE GENOMIC DNA]</scope>
    <source>
        <strain evidence="2 3">DSM 21858</strain>
    </source>
</reference>
<keyword evidence="1" id="KW-0812">Transmembrane</keyword>
<dbReference type="EMBL" id="LDJL01000005">
    <property type="protein sequence ID" value="KRG70529.1"/>
    <property type="molecule type" value="Genomic_DNA"/>
</dbReference>
<protein>
    <submittedName>
        <fullName evidence="2">Transporter</fullName>
    </submittedName>
</protein>
<keyword evidence="1" id="KW-1133">Transmembrane helix</keyword>
<comment type="caution">
    <text evidence="2">The sequence shown here is derived from an EMBL/GenBank/DDBJ whole genome shotgun (WGS) entry which is preliminary data.</text>
</comment>
<organism evidence="2 3">
    <name type="scientific">Pseudoxanthomonas dokdonensis</name>
    <dbReference type="NCBI Taxonomy" id="344882"/>
    <lineage>
        <taxon>Bacteria</taxon>
        <taxon>Pseudomonadati</taxon>
        <taxon>Pseudomonadota</taxon>
        <taxon>Gammaproteobacteria</taxon>
        <taxon>Lysobacterales</taxon>
        <taxon>Lysobacteraceae</taxon>
        <taxon>Pseudoxanthomonas</taxon>
    </lineage>
</organism>
<dbReference type="RefSeq" id="WP_057657616.1">
    <property type="nucleotide sequence ID" value="NZ_LDJL01000005.1"/>
</dbReference>
<dbReference type="STRING" id="344882.ABB29_05505"/>
<evidence type="ECO:0000256" key="1">
    <source>
        <dbReference type="SAM" id="Phobius"/>
    </source>
</evidence>